<proteinExistence type="predicted"/>
<organism evidence="1">
    <name type="scientific">Anopheles coluzzii</name>
    <name type="common">African malaria mosquito</name>
    <dbReference type="NCBI Taxonomy" id="1518534"/>
    <lineage>
        <taxon>Eukaryota</taxon>
        <taxon>Metazoa</taxon>
        <taxon>Ecdysozoa</taxon>
        <taxon>Arthropoda</taxon>
        <taxon>Hexapoda</taxon>
        <taxon>Insecta</taxon>
        <taxon>Pterygota</taxon>
        <taxon>Neoptera</taxon>
        <taxon>Endopterygota</taxon>
        <taxon>Diptera</taxon>
        <taxon>Nematocera</taxon>
        <taxon>Culicoidea</taxon>
        <taxon>Culicidae</taxon>
        <taxon>Anophelinae</taxon>
        <taxon>Anopheles</taxon>
    </lineage>
</organism>
<reference evidence="1" key="1">
    <citation type="submission" date="2022-08" db="UniProtKB">
        <authorList>
            <consortium name="EnsemblMetazoa"/>
        </authorList>
    </citation>
    <scope>IDENTIFICATION</scope>
</reference>
<dbReference type="EnsemblMetazoa" id="ACOM040946-RA">
    <property type="protein sequence ID" value="ACOM040946-PA.1"/>
    <property type="gene ID" value="ACOM040946"/>
</dbReference>
<protein>
    <recommendedName>
        <fullName evidence="2">Autotransporter domain-containing protein</fullName>
    </recommendedName>
</protein>
<sequence>LLGSNSAFGATSLLTVNSGATFNTNNFSQSVGALTNLGTVRLDPGVLTSGLLTNTGVIDLAGGTLNLSAGGTSTAVGGLTGAGTLNVNGGDLALSAANGGLSATTHIASGASVTASAANALGTSAVDVGGTLNLDATDTLANVLSGAGTVNTDAAIGLTGANSFSGSHNVNAGGALTVTAANNLGTSVARVNLTDATAQLLLTGFAGTLANTLSGVVGSTVQLNTGSSVNLTGANADFDGLFDLLGNSTLTVSQPANLGSGSVNIASGSTLAFDSFAGGALTALNNALSGAGTWVLRNSNITLAGNSTDVVGFGGLLDINTASSLTLDGVTALNAGTVLNVNDASSTLNIATTGSYTLNNTLTGAGQVNVDTANTAFNLGAGAGSAFTGNVTLNNATFSLAGTNAGALVGAGLTLGSGSVTTVGVPGTPATETLRALALNGGTLTFTGGAPLSLA</sequence>
<evidence type="ECO:0008006" key="2">
    <source>
        <dbReference type="Google" id="ProtNLM"/>
    </source>
</evidence>
<dbReference type="AlphaFoldDB" id="A0A8W7Q0Z6"/>
<name>A0A8W7Q0Z6_ANOCL</name>
<accession>A0A8W7Q0Z6</accession>
<dbReference type="Proteomes" id="UP000075882">
    <property type="component" value="Unassembled WGS sequence"/>
</dbReference>
<evidence type="ECO:0000313" key="1">
    <source>
        <dbReference type="EnsemblMetazoa" id="ACOM040946-PA.1"/>
    </source>
</evidence>